<dbReference type="Proteomes" id="UP000298416">
    <property type="component" value="Unassembled WGS sequence"/>
</dbReference>
<dbReference type="InterPro" id="IPR023393">
    <property type="entry name" value="START-like_dom_sf"/>
</dbReference>
<gene>
    <name evidence="2" type="ORF">SASPL_111811</name>
</gene>
<dbReference type="AlphaFoldDB" id="A0A8X8YCL9"/>
<reference evidence="2" key="2">
    <citation type="submission" date="2020-08" db="EMBL/GenBank/DDBJ databases">
        <title>Plant Genome Project.</title>
        <authorList>
            <person name="Zhang R.-G."/>
        </authorList>
    </citation>
    <scope>NUCLEOTIDE SEQUENCE</scope>
    <source>
        <strain evidence="2">Huo1</strain>
        <tissue evidence="2">Leaf</tissue>
    </source>
</reference>
<accession>A0A8X8YCL9</accession>
<protein>
    <recommendedName>
        <fullName evidence="4">START domain-containing protein</fullName>
    </recommendedName>
</protein>
<feature type="region of interest" description="Disordered" evidence="1">
    <location>
        <begin position="538"/>
        <end position="603"/>
    </location>
</feature>
<keyword evidence="3" id="KW-1185">Reference proteome</keyword>
<proteinExistence type="predicted"/>
<feature type="compositionally biased region" description="Polar residues" evidence="1">
    <location>
        <begin position="318"/>
        <end position="332"/>
    </location>
</feature>
<feature type="region of interest" description="Disordered" evidence="1">
    <location>
        <begin position="318"/>
        <end position="356"/>
    </location>
</feature>
<dbReference type="EMBL" id="PNBA02000004">
    <property type="protein sequence ID" value="KAG6427565.1"/>
    <property type="molecule type" value="Genomic_DNA"/>
</dbReference>
<feature type="compositionally biased region" description="Polar residues" evidence="1">
    <location>
        <begin position="576"/>
        <end position="587"/>
    </location>
</feature>
<evidence type="ECO:0008006" key="4">
    <source>
        <dbReference type="Google" id="ProtNLM"/>
    </source>
</evidence>
<evidence type="ECO:0000313" key="2">
    <source>
        <dbReference type="EMBL" id="KAG6427565.1"/>
    </source>
</evidence>
<dbReference type="SUPFAM" id="SSF55961">
    <property type="entry name" value="Bet v1-like"/>
    <property type="match status" value="1"/>
</dbReference>
<feature type="compositionally biased region" description="Basic and acidic residues" evidence="1">
    <location>
        <begin position="333"/>
        <end position="345"/>
    </location>
</feature>
<reference evidence="2" key="1">
    <citation type="submission" date="2018-01" db="EMBL/GenBank/DDBJ databases">
        <authorList>
            <person name="Mao J.F."/>
        </authorList>
    </citation>
    <scope>NUCLEOTIDE SEQUENCE</scope>
    <source>
        <strain evidence="2">Huo1</strain>
        <tissue evidence="2">Leaf</tissue>
    </source>
</reference>
<feature type="compositionally biased region" description="Low complexity" evidence="1">
    <location>
        <begin position="544"/>
        <end position="565"/>
    </location>
</feature>
<sequence length="646" mass="72998">MDGEGRISDYRSRLDKTLTSPELMNEEMVHILVKNQILQTIDSQAGEYTDCAIERRSNEVFKFLCELRSASTNDSNNKWKVKQDTEELRVMYREGPEGTPFHTLLAEGYVDGPVDVCLCISSDADLYKKWWPQITVPTFKVAVSHRVQRVIDGEQTAIVRMKLSWPMSGREVIVHYFTFEYFKDGLVVVILNSISDSETIERSTHGFTRDGMPDAEGVVRMDLYGGFALKKITADRSFFRTIANLDIKLDFVPPAFINFVARQLVGSGFKLYKKQVASAKGNIEVQEALKDPLYARVREALYKDDASLASRVLESTHTNLEQQNSESFQDNNSTKEDNTFEERNTDPNATGADARDNEVVNEIEEFKGKSSELHASLAEEITVVARTDLEVTKTEDPKAMDAIANDNKVLNEIKKFEERGLELHDKVAEEITVEVRTDTMEVSTTEVEQGHEITEHFTCNVQTKVSISPEVQRALGTLEKAISIFREYNSSPVHVLNNGDVLSSENDAATESISWEADEIRKRNQACVKSSKLRSAQVAVQNARSSSDNLNSRRSNSSTRETNQSKIAPDEDGTRLSHNQRNVSIDSESTKGDNMVTEEGNRMKGGENKKLRFMYIVGYRFFLQLQHFHKNSEAREEALAVSFKIV</sequence>
<organism evidence="2">
    <name type="scientific">Salvia splendens</name>
    <name type="common">Scarlet sage</name>
    <dbReference type="NCBI Taxonomy" id="180675"/>
    <lineage>
        <taxon>Eukaryota</taxon>
        <taxon>Viridiplantae</taxon>
        <taxon>Streptophyta</taxon>
        <taxon>Embryophyta</taxon>
        <taxon>Tracheophyta</taxon>
        <taxon>Spermatophyta</taxon>
        <taxon>Magnoliopsida</taxon>
        <taxon>eudicotyledons</taxon>
        <taxon>Gunneridae</taxon>
        <taxon>Pentapetalae</taxon>
        <taxon>asterids</taxon>
        <taxon>lamiids</taxon>
        <taxon>Lamiales</taxon>
        <taxon>Lamiaceae</taxon>
        <taxon>Nepetoideae</taxon>
        <taxon>Mentheae</taxon>
        <taxon>Salviinae</taxon>
        <taxon>Salvia</taxon>
        <taxon>Salvia subgen. Calosphace</taxon>
        <taxon>core Calosphace</taxon>
    </lineage>
</organism>
<dbReference type="PANTHER" id="PTHR34560">
    <property type="entry name" value="POLYKETIDE CYCLASE/DEHYDRASE/LIPID TRANSPORT SUPERFAMILY PROTEIN"/>
    <property type="match status" value="1"/>
</dbReference>
<dbReference type="PANTHER" id="PTHR34560:SF1">
    <property type="entry name" value="START DOMAIN-CONTAINING PROTEIN"/>
    <property type="match status" value="1"/>
</dbReference>
<evidence type="ECO:0000256" key="1">
    <source>
        <dbReference type="SAM" id="MobiDB-lite"/>
    </source>
</evidence>
<name>A0A8X8YCL9_SALSN</name>
<comment type="caution">
    <text evidence="2">The sequence shown here is derived from an EMBL/GenBank/DDBJ whole genome shotgun (WGS) entry which is preliminary data.</text>
</comment>
<evidence type="ECO:0000313" key="3">
    <source>
        <dbReference type="Proteomes" id="UP000298416"/>
    </source>
</evidence>
<dbReference type="Gene3D" id="3.30.530.20">
    <property type="match status" value="1"/>
</dbReference>